<organism evidence="2 3">
    <name type="scientific">Butyricicoccus intestinisimiae</name>
    <dbReference type="NCBI Taxonomy" id="2841509"/>
    <lineage>
        <taxon>Bacteria</taxon>
        <taxon>Bacillati</taxon>
        <taxon>Bacillota</taxon>
        <taxon>Clostridia</taxon>
        <taxon>Eubacteriales</taxon>
        <taxon>Butyricicoccaceae</taxon>
        <taxon>Butyricicoccus</taxon>
    </lineage>
</organism>
<dbReference type="PROSITE" id="PS50995">
    <property type="entry name" value="HTH_MARR_2"/>
    <property type="match status" value="1"/>
</dbReference>
<keyword evidence="3" id="KW-1185">Reference proteome</keyword>
<feature type="domain" description="HTH marR-type" evidence="1">
    <location>
        <begin position="1"/>
        <end position="138"/>
    </location>
</feature>
<comment type="caution">
    <text evidence="2">The sequence shown here is derived from an EMBL/GenBank/DDBJ whole genome shotgun (WGS) entry which is preliminary data.</text>
</comment>
<protein>
    <submittedName>
        <fullName evidence="2">MarR family transcriptional regulator</fullName>
    </submittedName>
</protein>
<dbReference type="PANTHER" id="PTHR33164">
    <property type="entry name" value="TRANSCRIPTIONAL REGULATOR, MARR FAMILY"/>
    <property type="match status" value="1"/>
</dbReference>
<dbReference type="InterPro" id="IPR039422">
    <property type="entry name" value="MarR/SlyA-like"/>
</dbReference>
<dbReference type="InterPro" id="IPR000835">
    <property type="entry name" value="HTH_MarR-typ"/>
</dbReference>
<gene>
    <name evidence="2" type="ORF">KQI75_11435</name>
</gene>
<evidence type="ECO:0000313" key="3">
    <source>
        <dbReference type="Proteomes" id="UP000783588"/>
    </source>
</evidence>
<reference evidence="2 3" key="1">
    <citation type="submission" date="2021-06" db="EMBL/GenBank/DDBJ databases">
        <authorList>
            <person name="Sun Q."/>
            <person name="Li D."/>
        </authorList>
    </citation>
    <scope>NUCLEOTIDE SEQUENCE [LARGE SCALE GENOMIC DNA]</scope>
    <source>
        <strain evidence="2 3">MSJd-7</strain>
    </source>
</reference>
<proteinExistence type="predicted"/>
<dbReference type="RefSeq" id="WP_216470929.1">
    <property type="nucleotide sequence ID" value="NZ_JAHLQI010000006.1"/>
</dbReference>
<dbReference type="EMBL" id="JAHLQI010000006">
    <property type="protein sequence ID" value="MBU5491220.1"/>
    <property type="molecule type" value="Genomic_DNA"/>
</dbReference>
<evidence type="ECO:0000313" key="2">
    <source>
        <dbReference type="EMBL" id="MBU5491220.1"/>
    </source>
</evidence>
<evidence type="ECO:0000259" key="1">
    <source>
        <dbReference type="PROSITE" id="PS50995"/>
    </source>
</evidence>
<name>A0ABS6EU60_9FIRM</name>
<sequence>MESSEHCVAVWNRMKRMRQIQMWKLCEGMTKAETELLHVMCRLSKKNPDIPVSQLPQVCCMQTSAISRLMKKMEADGLIVRKVDPNCRRNTLVSVTEAGAEQCRRNWEEIQDFWERVLARTPEEHIDQMLCLWDEIMDNMENVIDELSQDK</sequence>
<dbReference type="PANTHER" id="PTHR33164:SF43">
    <property type="entry name" value="HTH-TYPE TRANSCRIPTIONAL REPRESSOR YETL"/>
    <property type="match status" value="1"/>
</dbReference>
<dbReference type="SMART" id="SM00347">
    <property type="entry name" value="HTH_MARR"/>
    <property type="match status" value="1"/>
</dbReference>
<accession>A0ABS6EU60</accession>
<dbReference type="Proteomes" id="UP000783588">
    <property type="component" value="Unassembled WGS sequence"/>
</dbReference>
<dbReference type="Pfam" id="PF01047">
    <property type="entry name" value="MarR"/>
    <property type="match status" value="1"/>
</dbReference>